<reference evidence="3 4" key="1">
    <citation type="submission" date="2024-10" db="EMBL/GenBank/DDBJ databases">
        <authorList>
            <person name="Ratan Roy A."/>
            <person name="Morales Sandoval P.H."/>
            <person name="De Los Santos Villalobos S."/>
            <person name="Chakraborty S."/>
            <person name="Mukherjee J."/>
        </authorList>
    </citation>
    <scope>NUCLEOTIDE SEQUENCE [LARGE SCALE GENOMIC DNA]</scope>
    <source>
        <strain evidence="3 4">S1</strain>
    </source>
</reference>
<proteinExistence type="predicted"/>
<comment type="caution">
    <text evidence="3">The sequence shown here is derived from an EMBL/GenBank/DDBJ whole genome shotgun (WGS) entry which is preliminary data.</text>
</comment>
<organism evidence="3 4">
    <name type="scientific">Almyronema epifaneia S1</name>
    <dbReference type="NCBI Taxonomy" id="2991925"/>
    <lineage>
        <taxon>Bacteria</taxon>
        <taxon>Bacillati</taxon>
        <taxon>Cyanobacteriota</taxon>
        <taxon>Cyanophyceae</taxon>
        <taxon>Nodosilineales</taxon>
        <taxon>Nodosilineaceae</taxon>
        <taxon>Almyronema</taxon>
        <taxon>Almyronema epifaneia</taxon>
    </lineage>
</organism>
<feature type="domain" description="TPM" evidence="2">
    <location>
        <begin position="51"/>
        <end position="175"/>
    </location>
</feature>
<dbReference type="PANTHER" id="PTHR30373:SF2">
    <property type="entry name" value="UPF0603 PROTEIN YGCG"/>
    <property type="match status" value="1"/>
</dbReference>
<accession>A0ABW6IBB9</accession>
<dbReference type="Proteomes" id="UP001600165">
    <property type="component" value="Unassembled WGS sequence"/>
</dbReference>
<dbReference type="Pfam" id="PF04536">
    <property type="entry name" value="TPM_phosphatase"/>
    <property type="match status" value="1"/>
</dbReference>
<evidence type="ECO:0000313" key="3">
    <source>
        <dbReference type="EMBL" id="MFE4105452.1"/>
    </source>
</evidence>
<keyword evidence="1" id="KW-0812">Transmembrane</keyword>
<keyword evidence="4" id="KW-1185">Reference proteome</keyword>
<evidence type="ECO:0000256" key="1">
    <source>
        <dbReference type="SAM" id="Phobius"/>
    </source>
</evidence>
<evidence type="ECO:0000259" key="2">
    <source>
        <dbReference type="Pfam" id="PF04536"/>
    </source>
</evidence>
<feature type="transmembrane region" description="Helical" evidence="1">
    <location>
        <begin position="213"/>
        <end position="233"/>
    </location>
</feature>
<sequence length="238" mass="25817">MRKLLTCLTAWKQWSLGLAIAVCALQLLALPAYATGVYQMPQLAPGQNTWVVDDANQISRLNEGKISDQLRQLAQSGTELRLVTIHRLDYGETPQSFADQLFAQWFPTPEAQANQALLVLDDVTNGAALKVGEAAAQRLTPDIAESVAQETIQVPLRQGNKYNQAFLAATDRLVAVLSGAADPGPPVDDESFELESTFASAEETEENRSNSTAIVVGFLIAATLIPMATYWFYQSMGG</sequence>
<dbReference type="NCBIfam" id="NF047379">
    <property type="entry name" value="photo_II_Psb32"/>
    <property type="match status" value="1"/>
</dbReference>
<dbReference type="PANTHER" id="PTHR30373">
    <property type="entry name" value="UPF0603 PROTEIN YGCG"/>
    <property type="match status" value="1"/>
</dbReference>
<gene>
    <name evidence="3" type="primary">psb32</name>
    <name evidence="3" type="ORF">ACFVKH_04115</name>
</gene>
<keyword evidence="1" id="KW-0472">Membrane</keyword>
<keyword evidence="1" id="KW-1133">Transmembrane helix</keyword>
<dbReference type="EMBL" id="JBHZOL010000023">
    <property type="protein sequence ID" value="MFE4105452.1"/>
    <property type="molecule type" value="Genomic_DNA"/>
</dbReference>
<protein>
    <submittedName>
        <fullName evidence="3">Photosystem II repair protein Psb32</fullName>
    </submittedName>
</protein>
<evidence type="ECO:0000313" key="4">
    <source>
        <dbReference type="Proteomes" id="UP001600165"/>
    </source>
</evidence>
<dbReference type="RefSeq" id="WP_377962029.1">
    <property type="nucleotide sequence ID" value="NZ_JBHZOL010000023.1"/>
</dbReference>
<name>A0ABW6IBB9_9CYAN</name>
<dbReference type="InterPro" id="IPR007621">
    <property type="entry name" value="TPM_dom"/>
</dbReference>
<dbReference type="Gene3D" id="3.10.310.50">
    <property type="match status" value="1"/>
</dbReference>